<sequence>MLHYLTHIKGLSINSVNRFGENVLASLICHGTQRNAVDALDNCASVSQTRQLEALPKVVTNNYILMPLSSINDSLNVTMGGHGKGLSGIGTGKAKSGENVTAMRKLGVRSVDQGAVTSTVSANTLRR</sequence>
<name>A0A0A9Z0K5_LYGHE</name>
<reference evidence="1" key="2">
    <citation type="submission" date="2014-07" db="EMBL/GenBank/DDBJ databases">
        <authorList>
            <person name="Hull J."/>
        </authorList>
    </citation>
    <scope>NUCLEOTIDE SEQUENCE</scope>
</reference>
<dbReference type="EMBL" id="GBHO01004812">
    <property type="protein sequence ID" value="JAG38792.1"/>
    <property type="molecule type" value="Transcribed_RNA"/>
</dbReference>
<proteinExistence type="predicted"/>
<protein>
    <submittedName>
        <fullName evidence="1">Dihydroorotate dehydrogenase (Quinone), mitochondrial</fullName>
    </submittedName>
</protein>
<reference evidence="1" key="1">
    <citation type="journal article" date="2014" name="PLoS ONE">
        <title>Transcriptome-Based Identification of ABC Transporters in the Western Tarnished Plant Bug Lygus hesperus.</title>
        <authorList>
            <person name="Hull J.J."/>
            <person name="Chaney K."/>
            <person name="Geib S.M."/>
            <person name="Fabrick J.A."/>
            <person name="Brent C.S."/>
            <person name="Walsh D."/>
            <person name="Lavine L.C."/>
        </authorList>
    </citation>
    <scope>NUCLEOTIDE SEQUENCE</scope>
</reference>
<organism evidence="1">
    <name type="scientific">Lygus hesperus</name>
    <name type="common">Western plant bug</name>
    <dbReference type="NCBI Taxonomy" id="30085"/>
    <lineage>
        <taxon>Eukaryota</taxon>
        <taxon>Metazoa</taxon>
        <taxon>Ecdysozoa</taxon>
        <taxon>Arthropoda</taxon>
        <taxon>Hexapoda</taxon>
        <taxon>Insecta</taxon>
        <taxon>Pterygota</taxon>
        <taxon>Neoptera</taxon>
        <taxon>Paraneoptera</taxon>
        <taxon>Hemiptera</taxon>
        <taxon>Heteroptera</taxon>
        <taxon>Panheteroptera</taxon>
        <taxon>Cimicomorpha</taxon>
        <taxon>Miridae</taxon>
        <taxon>Mirini</taxon>
        <taxon>Lygus</taxon>
    </lineage>
</organism>
<gene>
    <name evidence="1" type="primary">Dhodh</name>
    <name evidence="1" type="ORF">CM83_10146</name>
</gene>
<accession>A0A0A9Z0K5</accession>
<dbReference type="AlphaFoldDB" id="A0A0A9Z0K5"/>
<evidence type="ECO:0000313" key="1">
    <source>
        <dbReference type="EMBL" id="JAG38792.1"/>
    </source>
</evidence>